<gene>
    <name evidence="2" type="ORF">MPH_13652</name>
</gene>
<dbReference type="AlphaFoldDB" id="K2R558"/>
<organism evidence="2 3">
    <name type="scientific">Macrophomina phaseolina (strain MS6)</name>
    <name type="common">Charcoal rot fungus</name>
    <dbReference type="NCBI Taxonomy" id="1126212"/>
    <lineage>
        <taxon>Eukaryota</taxon>
        <taxon>Fungi</taxon>
        <taxon>Dikarya</taxon>
        <taxon>Ascomycota</taxon>
        <taxon>Pezizomycotina</taxon>
        <taxon>Dothideomycetes</taxon>
        <taxon>Dothideomycetes incertae sedis</taxon>
        <taxon>Botryosphaeriales</taxon>
        <taxon>Botryosphaeriaceae</taxon>
        <taxon>Macrophomina</taxon>
    </lineage>
</organism>
<evidence type="ECO:0000313" key="3">
    <source>
        <dbReference type="Proteomes" id="UP000007129"/>
    </source>
</evidence>
<dbReference type="VEuPathDB" id="FungiDB:MPH_13652"/>
<feature type="compositionally biased region" description="Basic and acidic residues" evidence="1">
    <location>
        <begin position="235"/>
        <end position="260"/>
    </location>
</feature>
<sequence>MSWMDSWSRPSKSQATPAPFYLLPGGEETPYCKSCGRVISARKSHATNAANTPAKYCSSRCRNHKPGKVDREIEQAFVKFLKGAEELPQASDGNTKAKGKGQKKKKKKKKGDPRILVSCDAVEKYVFGDHSDPDKVYGRKRNRARRGAPHDEEWKSVDMLSDGEHTTASEASTAEGVTVTVEHEPLEGVKSAFVAKKAQNETIDGDVLARLAVRSGTRVRPSQEVSQVNGSVGGEKGRAERIEETEEMLEKREQGQKRAQEREMVRCAARRGVAFGFVVKQADDDQTEARRKCEAVMQGKVVEASFAKGDWSVRWREG</sequence>
<dbReference type="eggNOG" id="ENOG502SM3Z">
    <property type="taxonomic scope" value="Eukaryota"/>
</dbReference>
<reference evidence="2 3" key="1">
    <citation type="journal article" date="2012" name="BMC Genomics">
        <title>Tools to kill: Genome of one of the most destructive plant pathogenic fungi Macrophomina phaseolina.</title>
        <authorList>
            <person name="Islam M.S."/>
            <person name="Haque M.S."/>
            <person name="Islam M.M."/>
            <person name="Emdad E.M."/>
            <person name="Halim A."/>
            <person name="Hossen Q.M.M."/>
            <person name="Hossain M.Z."/>
            <person name="Ahmed B."/>
            <person name="Rahim S."/>
            <person name="Rahman M.S."/>
            <person name="Alam M.M."/>
            <person name="Hou S."/>
            <person name="Wan X."/>
            <person name="Saito J.A."/>
            <person name="Alam M."/>
        </authorList>
    </citation>
    <scope>NUCLEOTIDE SEQUENCE [LARGE SCALE GENOMIC DNA]</scope>
    <source>
        <strain evidence="2 3">MS6</strain>
    </source>
</reference>
<evidence type="ECO:0000313" key="2">
    <source>
        <dbReference type="EMBL" id="EKG09338.1"/>
    </source>
</evidence>
<comment type="caution">
    <text evidence="2">The sequence shown here is derived from an EMBL/GenBank/DDBJ whole genome shotgun (WGS) entry which is preliminary data.</text>
</comment>
<dbReference type="EMBL" id="AHHD01000708">
    <property type="protein sequence ID" value="EKG09338.1"/>
    <property type="molecule type" value="Genomic_DNA"/>
</dbReference>
<dbReference type="InParanoid" id="K2R558"/>
<accession>K2R558</accession>
<feature type="compositionally biased region" description="Basic residues" evidence="1">
    <location>
        <begin position="97"/>
        <end position="111"/>
    </location>
</feature>
<proteinExistence type="predicted"/>
<feature type="region of interest" description="Disordered" evidence="1">
    <location>
        <begin position="89"/>
        <end position="113"/>
    </location>
</feature>
<dbReference type="OrthoDB" id="537467at2759"/>
<feature type="region of interest" description="Disordered" evidence="1">
    <location>
        <begin position="220"/>
        <end position="260"/>
    </location>
</feature>
<evidence type="ECO:0000256" key="1">
    <source>
        <dbReference type="SAM" id="MobiDB-lite"/>
    </source>
</evidence>
<protein>
    <submittedName>
        <fullName evidence="2">Uncharacterized protein</fullName>
    </submittedName>
</protein>
<feature type="region of interest" description="Disordered" evidence="1">
    <location>
        <begin position="130"/>
        <end position="176"/>
    </location>
</feature>
<feature type="compositionally biased region" description="Basic and acidic residues" evidence="1">
    <location>
        <begin position="148"/>
        <end position="167"/>
    </location>
</feature>
<name>K2R558_MACPH</name>
<feature type="compositionally biased region" description="Basic residues" evidence="1">
    <location>
        <begin position="138"/>
        <end position="147"/>
    </location>
</feature>
<dbReference type="HOGENOM" id="CLU_070881_0_0_1"/>
<dbReference type="Proteomes" id="UP000007129">
    <property type="component" value="Unassembled WGS sequence"/>
</dbReference>